<dbReference type="InterPro" id="IPR005069">
    <property type="entry name" value="Nucl-diP-sugar_transferase"/>
</dbReference>
<proteinExistence type="predicted"/>
<sequence length="310" mass="34347">MQNPTATRDGQRTAVSLTKVQGASPSLTTTLKDAATSDPAVLLSVADQKSLVSSLPFVLSSLAACGPSLHLADHLVVVVRGFRDKDLCDSLHRRCWVDEVEEVPGNQVTQLIWRKAEVAATAINLGIGVFAVDLDLVFLQNPFKLLIEPELRKLDYFAQPEAADADYSYREAWVNTGFHYFAPTLPSQKLLQHWLKNQSAWDQTAMQSLLLSNTITGLSWQVLDSNMARSLCHLDSALSDLTSETGNFAAAVRAYFARHEPHWDRAVLFHFPCCSEPAAATCKSILASVVLEFWLQQRQTQHHHHGSSVR</sequence>
<gene>
    <name evidence="2" type="ORF">WJX74_000650</name>
</gene>
<dbReference type="Proteomes" id="UP001438707">
    <property type="component" value="Unassembled WGS sequence"/>
</dbReference>
<dbReference type="EMBL" id="JALJOS010000019">
    <property type="protein sequence ID" value="KAK9826934.1"/>
    <property type="molecule type" value="Genomic_DNA"/>
</dbReference>
<name>A0AAW1QZK3_9CHLO</name>
<evidence type="ECO:0000313" key="3">
    <source>
        <dbReference type="Proteomes" id="UP001438707"/>
    </source>
</evidence>
<reference evidence="2 3" key="1">
    <citation type="journal article" date="2024" name="Nat. Commun.">
        <title>Phylogenomics reveals the evolutionary origins of lichenization in chlorophyte algae.</title>
        <authorList>
            <person name="Puginier C."/>
            <person name="Libourel C."/>
            <person name="Otte J."/>
            <person name="Skaloud P."/>
            <person name="Haon M."/>
            <person name="Grisel S."/>
            <person name="Petersen M."/>
            <person name="Berrin J.G."/>
            <person name="Delaux P.M."/>
            <person name="Dal Grande F."/>
            <person name="Keller J."/>
        </authorList>
    </citation>
    <scope>NUCLEOTIDE SEQUENCE [LARGE SCALE GENOMIC DNA]</scope>
    <source>
        <strain evidence="2 3">SAG 2145</strain>
    </source>
</reference>
<feature type="domain" description="Nucleotide-diphospho-sugar transferase" evidence="1">
    <location>
        <begin position="106"/>
        <end position="250"/>
    </location>
</feature>
<dbReference type="GO" id="GO:0016757">
    <property type="term" value="F:glycosyltransferase activity"/>
    <property type="evidence" value="ECO:0007669"/>
    <property type="project" value="TreeGrafter"/>
</dbReference>
<dbReference type="InterPro" id="IPR052636">
    <property type="entry name" value="UDP-D-xylose:L-fucose_XylT"/>
</dbReference>
<protein>
    <recommendedName>
        <fullName evidence="1">Nucleotide-diphospho-sugar transferase domain-containing protein</fullName>
    </recommendedName>
</protein>
<comment type="caution">
    <text evidence="2">The sequence shown here is derived from an EMBL/GenBank/DDBJ whole genome shotgun (WGS) entry which is preliminary data.</text>
</comment>
<evidence type="ECO:0000313" key="2">
    <source>
        <dbReference type="EMBL" id="KAK9826934.1"/>
    </source>
</evidence>
<accession>A0AAW1QZK3</accession>
<organism evidence="2 3">
    <name type="scientific">Apatococcus lobatus</name>
    <dbReference type="NCBI Taxonomy" id="904363"/>
    <lineage>
        <taxon>Eukaryota</taxon>
        <taxon>Viridiplantae</taxon>
        <taxon>Chlorophyta</taxon>
        <taxon>core chlorophytes</taxon>
        <taxon>Trebouxiophyceae</taxon>
        <taxon>Chlorellales</taxon>
        <taxon>Chlorellaceae</taxon>
        <taxon>Apatococcus</taxon>
    </lineage>
</organism>
<dbReference type="GO" id="GO:0005794">
    <property type="term" value="C:Golgi apparatus"/>
    <property type="evidence" value="ECO:0007669"/>
    <property type="project" value="TreeGrafter"/>
</dbReference>
<dbReference type="AlphaFoldDB" id="A0AAW1QZK3"/>
<dbReference type="PANTHER" id="PTHR47032">
    <property type="entry name" value="UDP-D-XYLOSE:L-FUCOSE ALPHA-1,3-D-XYLOSYLTRANSFERASE-RELATED"/>
    <property type="match status" value="1"/>
</dbReference>
<evidence type="ECO:0000259" key="1">
    <source>
        <dbReference type="Pfam" id="PF03407"/>
    </source>
</evidence>
<dbReference type="PANTHER" id="PTHR47032:SF1">
    <property type="entry name" value="UDP-D-XYLOSE:L-FUCOSE ALPHA-1,3-D-XYLOSYLTRANSFERASE-RELATED"/>
    <property type="match status" value="1"/>
</dbReference>
<dbReference type="Pfam" id="PF03407">
    <property type="entry name" value="Nucleotid_trans"/>
    <property type="match status" value="1"/>
</dbReference>
<keyword evidence="3" id="KW-1185">Reference proteome</keyword>